<evidence type="ECO:0000256" key="10">
    <source>
        <dbReference type="SAM" id="MobiDB-lite"/>
    </source>
</evidence>
<sequence>MAAEEQQQQPSAQDAQDAPASPPLPARHTAVTPGPRAARFQEMYNLALSHTLNKISYENFAACYPTIAAQAPGVLKQVQKQMVERLGELCNKEFDLVLQNRNVVPKLNELESLVSDAGRRKDEKSGTTAAPPTPPHLLPADDILAAHLAPHLASQQSQINAKLQNMQADNVRLFEEIQAQRTEIETLLAAVEKVLADVDGANGLLDGVVEDLAKETRTVEVEMADS</sequence>
<feature type="region of interest" description="Disordered" evidence="10">
    <location>
        <begin position="1"/>
        <end position="31"/>
    </location>
</feature>
<feature type="region of interest" description="Disordered" evidence="10">
    <location>
        <begin position="114"/>
        <end position="136"/>
    </location>
</feature>
<evidence type="ECO:0000256" key="6">
    <source>
        <dbReference type="ARBA" id="ARBA00022838"/>
    </source>
</evidence>
<evidence type="ECO:0000256" key="5">
    <source>
        <dbReference type="ARBA" id="ARBA00022776"/>
    </source>
</evidence>
<organism evidence="11 12">
    <name type="scientific">Phaeoacremonium minimum (strain UCR-PA7)</name>
    <name type="common">Esca disease fungus</name>
    <name type="synonym">Togninia minima</name>
    <dbReference type="NCBI Taxonomy" id="1286976"/>
    <lineage>
        <taxon>Eukaryota</taxon>
        <taxon>Fungi</taxon>
        <taxon>Dikarya</taxon>
        <taxon>Ascomycota</taxon>
        <taxon>Pezizomycotina</taxon>
        <taxon>Sordariomycetes</taxon>
        <taxon>Sordariomycetidae</taxon>
        <taxon>Togniniales</taxon>
        <taxon>Togniniaceae</taxon>
        <taxon>Phaeoacremonium</taxon>
    </lineage>
</organism>
<dbReference type="PANTHER" id="PTHR15459:SF3">
    <property type="entry name" value="POLYAMINE-MODULATED FACTOR 1"/>
    <property type="match status" value="1"/>
</dbReference>
<evidence type="ECO:0000256" key="2">
    <source>
        <dbReference type="ARBA" id="ARBA00004629"/>
    </source>
</evidence>
<keyword evidence="12" id="KW-1185">Reference proteome</keyword>
<dbReference type="eggNOG" id="ENOG502S9JT">
    <property type="taxonomic scope" value="Eukaryota"/>
</dbReference>
<keyword evidence="6" id="KW-0995">Kinetochore</keyword>
<evidence type="ECO:0000256" key="3">
    <source>
        <dbReference type="ARBA" id="ARBA00022454"/>
    </source>
</evidence>
<dbReference type="Proteomes" id="UP000014074">
    <property type="component" value="Unassembled WGS sequence"/>
</dbReference>
<name>R8BYF1_PHAM7</name>
<dbReference type="Pfam" id="PF03980">
    <property type="entry name" value="Nnf1"/>
    <property type="match status" value="1"/>
</dbReference>
<dbReference type="OrthoDB" id="18453at2759"/>
<dbReference type="HOGENOM" id="CLU_064565_1_1_1"/>
<evidence type="ECO:0000256" key="1">
    <source>
        <dbReference type="ARBA" id="ARBA00004123"/>
    </source>
</evidence>
<keyword evidence="3" id="KW-0158">Chromosome</keyword>
<keyword evidence="5" id="KW-0498">Mitosis</keyword>
<keyword evidence="9" id="KW-0137">Centromere</keyword>
<comment type="subcellular location">
    <subcellularLocation>
        <location evidence="2">Chromosome</location>
        <location evidence="2">Centromere</location>
        <location evidence="2">Kinetochore</location>
    </subcellularLocation>
    <subcellularLocation>
        <location evidence="1">Nucleus</location>
    </subcellularLocation>
</comment>
<evidence type="ECO:0000256" key="8">
    <source>
        <dbReference type="ARBA" id="ARBA00023306"/>
    </source>
</evidence>
<dbReference type="GO" id="GO:0005634">
    <property type="term" value="C:nucleus"/>
    <property type="evidence" value="ECO:0007669"/>
    <property type="project" value="UniProtKB-SubCell"/>
</dbReference>
<dbReference type="AlphaFoldDB" id="R8BYF1"/>
<dbReference type="PANTHER" id="PTHR15459">
    <property type="entry name" value="POLYAMINE-MODULATED FACTOR 1"/>
    <property type="match status" value="1"/>
</dbReference>
<protein>
    <submittedName>
        <fullName evidence="11">Putative mind kinetochore complex component protein</fullName>
    </submittedName>
</protein>
<evidence type="ECO:0000256" key="9">
    <source>
        <dbReference type="ARBA" id="ARBA00023328"/>
    </source>
</evidence>
<feature type="compositionally biased region" description="Low complexity" evidence="10">
    <location>
        <begin position="1"/>
        <end position="19"/>
    </location>
</feature>
<reference evidence="12" key="1">
    <citation type="journal article" date="2013" name="Genome Announc.">
        <title>Draft genome sequence of the ascomycete Phaeoacremonium aleophilum strain UCR-PA7, a causal agent of the esca disease complex in grapevines.</title>
        <authorList>
            <person name="Blanco-Ulate B."/>
            <person name="Rolshausen P."/>
            <person name="Cantu D."/>
        </authorList>
    </citation>
    <scope>NUCLEOTIDE SEQUENCE [LARGE SCALE GENOMIC DNA]</scope>
    <source>
        <strain evidence="12">UCR-PA7</strain>
    </source>
</reference>
<evidence type="ECO:0000313" key="12">
    <source>
        <dbReference type="Proteomes" id="UP000014074"/>
    </source>
</evidence>
<proteinExistence type="predicted"/>
<dbReference type="KEGG" id="tmn:UCRPA7_23"/>
<keyword evidence="4" id="KW-0132">Cell division</keyword>
<dbReference type="GO" id="GO:0000444">
    <property type="term" value="C:MIS12/MIND type complex"/>
    <property type="evidence" value="ECO:0007669"/>
    <property type="project" value="InterPro"/>
</dbReference>
<gene>
    <name evidence="11" type="ORF">UCRPA7_23</name>
</gene>
<keyword evidence="8" id="KW-0131">Cell cycle</keyword>
<dbReference type="GeneID" id="19322533"/>
<accession>R8BYF1</accession>
<dbReference type="EMBL" id="KB932776">
    <property type="protein sequence ID" value="EOO04383.1"/>
    <property type="molecule type" value="Genomic_DNA"/>
</dbReference>
<evidence type="ECO:0000313" key="11">
    <source>
        <dbReference type="EMBL" id="EOO04383.1"/>
    </source>
</evidence>
<evidence type="ECO:0000256" key="4">
    <source>
        <dbReference type="ARBA" id="ARBA00022618"/>
    </source>
</evidence>
<dbReference type="GO" id="GO:0007059">
    <property type="term" value="P:chromosome segregation"/>
    <property type="evidence" value="ECO:0007669"/>
    <property type="project" value="TreeGrafter"/>
</dbReference>
<dbReference type="InterPro" id="IPR007128">
    <property type="entry name" value="PMF1/Nnf1"/>
</dbReference>
<evidence type="ECO:0000256" key="7">
    <source>
        <dbReference type="ARBA" id="ARBA00023242"/>
    </source>
</evidence>
<dbReference type="GO" id="GO:0051301">
    <property type="term" value="P:cell division"/>
    <property type="evidence" value="ECO:0007669"/>
    <property type="project" value="UniProtKB-KW"/>
</dbReference>
<dbReference type="RefSeq" id="XP_007910812.1">
    <property type="nucleotide sequence ID" value="XM_007912621.1"/>
</dbReference>
<keyword evidence="7" id="KW-0539">Nucleus</keyword>